<dbReference type="Gene3D" id="3.40.630.30">
    <property type="match status" value="1"/>
</dbReference>
<dbReference type="PROSITE" id="PS50263">
    <property type="entry name" value="CN_HYDROLASE"/>
    <property type="match status" value="1"/>
</dbReference>
<dbReference type="PROSITE" id="PS51186">
    <property type="entry name" value="GNAT"/>
    <property type="match status" value="1"/>
</dbReference>
<gene>
    <name evidence="4" type="ORF">SAMN05421638_0502</name>
</gene>
<protein>
    <submittedName>
        <fullName evidence="4">Predicted amidohydrolase</fullName>
    </submittedName>
</protein>
<evidence type="ECO:0000256" key="1">
    <source>
        <dbReference type="ARBA" id="ARBA00010613"/>
    </source>
</evidence>
<sequence length="509" mass="58680">MQIDIRNLEIYDYDELRETMQKAYPTMSESIWSKKSIQKLIKIFPDGQICITVDGKIAAVCLALKVQYELFGDDHTYNEITGNYTFNTHSETGNVLYGIEIFVDPEFRELRLARRLYDARKDLCEKLNLKSIIIGGRIPNYHLYSAELSPRQYIQQVRKKEIYDPVLSFQLANNFLPIRVLKNYLPEDANSEENAVLMQWNNIYYSKKPNTMQDSVIRLGLIQWQMRHFKDLDAFYEQVEFFVNVMADYKSDFIMFPEFFNTPLLAPFNHLSERDSMFKLAELTEDIKNKLSQLAIAYNINIVGGSMPLVENEELYNISYLLHRDGKIDEHRKVHITPNERKYYGMKGGNSIKVIDTDCGKVGLVICYDVEFPELPRLLADQGMKILFVPYLTDTQNAYMRVRNCASARAIENECYVAIAGCVGNLPGVNNMDIQYGQAAVFTPSDFAFPSNAIKGEATPNTESTLIVDVDLNLLKELHHYGAVRTMSDRRKDLYDTISHQDSETDSEQ</sequence>
<dbReference type="RefSeq" id="WP_039344539.1">
    <property type="nucleotide sequence ID" value="NZ_FORQ01000001.1"/>
</dbReference>
<dbReference type="PROSITE" id="PS01227">
    <property type="entry name" value="UPF0012"/>
    <property type="match status" value="1"/>
</dbReference>
<dbReference type="PANTHER" id="PTHR23088">
    <property type="entry name" value="NITRILASE-RELATED"/>
    <property type="match status" value="1"/>
</dbReference>
<reference evidence="5" key="1">
    <citation type="submission" date="2016-10" db="EMBL/GenBank/DDBJ databases">
        <authorList>
            <person name="Varghese N."/>
            <person name="Submissions S."/>
        </authorList>
    </citation>
    <scope>NUCLEOTIDE SEQUENCE [LARGE SCALE GENOMIC DNA]</scope>
    <source>
        <strain evidence="5">DSM 22251</strain>
    </source>
</reference>
<evidence type="ECO:0000259" key="3">
    <source>
        <dbReference type="PROSITE" id="PS51186"/>
    </source>
</evidence>
<dbReference type="EMBL" id="FORQ01000001">
    <property type="protein sequence ID" value="SFI65752.1"/>
    <property type="molecule type" value="Genomic_DNA"/>
</dbReference>
<keyword evidence="5" id="KW-1185">Reference proteome</keyword>
<dbReference type="InterPro" id="IPR036526">
    <property type="entry name" value="C-N_Hydrolase_sf"/>
</dbReference>
<dbReference type="AlphaFoldDB" id="A0A1I3JZV1"/>
<dbReference type="Proteomes" id="UP000242560">
    <property type="component" value="Unassembled WGS sequence"/>
</dbReference>
<feature type="domain" description="CN hydrolase" evidence="2">
    <location>
        <begin position="217"/>
        <end position="472"/>
    </location>
</feature>
<dbReference type="SUPFAM" id="SSF56317">
    <property type="entry name" value="Carbon-nitrogen hydrolase"/>
    <property type="match status" value="1"/>
</dbReference>
<dbReference type="InterPro" id="IPR001110">
    <property type="entry name" value="UPF0012_CS"/>
</dbReference>
<dbReference type="CDD" id="cd07574">
    <property type="entry name" value="nitrilase_Rim1_like"/>
    <property type="match status" value="1"/>
</dbReference>
<evidence type="ECO:0000313" key="4">
    <source>
        <dbReference type="EMBL" id="SFI65752.1"/>
    </source>
</evidence>
<dbReference type="Pfam" id="PF00795">
    <property type="entry name" value="CN_hydrolase"/>
    <property type="match status" value="1"/>
</dbReference>
<feature type="domain" description="N-acetyltransferase" evidence="3">
    <location>
        <begin position="3"/>
        <end position="203"/>
    </location>
</feature>
<dbReference type="InterPro" id="IPR003010">
    <property type="entry name" value="C-N_Hydrolase"/>
</dbReference>
<accession>A0A1I3JZV1</accession>
<dbReference type="InterPro" id="IPR016181">
    <property type="entry name" value="Acyl_CoA_acyltransferase"/>
</dbReference>
<dbReference type="PANTHER" id="PTHR23088:SF50">
    <property type="entry name" value="HYDROLASE YHCX"/>
    <property type="match status" value="1"/>
</dbReference>
<evidence type="ECO:0000313" key="5">
    <source>
        <dbReference type="Proteomes" id="UP000242560"/>
    </source>
</evidence>
<comment type="similarity">
    <text evidence="1">Belongs to the carbon-nitrogen hydrolase superfamily. NIT1/NIT2 family.</text>
</comment>
<dbReference type="Gene3D" id="3.60.110.10">
    <property type="entry name" value="Carbon-nitrogen hydrolase"/>
    <property type="match status" value="1"/>
</dbReference>
<dbReference type="Pfam" id="PF00583">
    <property type="entry name" value="Acetyltransf_1"/>
    <property type="match status" value="1"/>
</dbReference>
<dbReference type="InterPro" id="IPR000182">
    <property type="entry name" value="GNAT_dom"/>
</dbReference>
<organism evidence="4 5">
    <name type="scientific">Kaistella treverensis</name>
    <dbReference type="NCBI Taxonomy" id="631455"/>
    <lineage>
        <taxon>Bacteria</taxon>
        <taxon>Pseudomonadati</taxon>
        <taxon>Bacteroidota</taxon>
        <taxon>Flavobacteriia</taxon>
        <taxon>Flavobacteriales</taxon>
        <taxon>Weeksellaceae</taxon>
        <taxon>Chryseobacterium group</taxon>
        <taxon>Kaistella</taxon>
    </lineage>
</organism>
<proteinExistence type="inferred from homology"/>
<dbReference type="GO" id="GO:0016747">
    <property type="term" value="F:acyltransferase activity, transferring groups other than amino-acyl groups"/>
    <property type="evidence" value="ECO:0007669"/>
    <property type="project" value="InterPro"/>
</dbReference>
<name>A0A1I3JZV1_9FLAO</name>
<dbReference type="GO" id="GO:0016787">
    <property type="term" value="F:hydrolase activity"/>
    <property type="evidence" value="ECO:0007669"/>
    <property type="project" value="UniProtKB-KW"/>
</dbReference>
<keyword evidence="4" id="KW-0378">Hydrolase</keyword>
<evidence type="ECO:0000259" key="2">
    <source>
        <dbReference type="PROSITE" id="PS50263"/>
    </source>
</evidence>
<dbReference type="CDD" id="cd04301">
    <property type="entry name" value="NAT_SF"/>
    <property type="match status" value="1"/>
</dbReference>
<dbReference type="SUPFAM" id="SSF55729">
    <property type="entry name" value="Acyl-CoA N-acyltransferases (Nat)"/>
    <property type="match status" value="1"/>
</dbReference>